<evidence type="ECO:0000259" key="2">
    <source>
        <dbReference type="Pfam" id="PF22128"/>
    </source>
</evidence>
<evidence type="ECO:0000313" key="4">
    <source>
        <dbReference type="Proteomes" id="UP000595038"/>
    </source>
</evidence>
<dbReference type="AlphaFoldDB" id="A0AB37GYW9"/>
<proteinExistence type="predicted"/>
<sequence>MRLASVDIGNDAVKAFLGGVGEENKLYIPNVVAKLESRSIVEMEKNPIDAIHVEVISNKLKGGSQKVAVGNLASKQNVNDELMPDTDKSDSDQAMIMLLTTLALDAVKNFKPEDNKEDDDDDQIIKARYLLSTGLPMDETKRGLNKAFRKKIRDGQHKVTFLDTPVYQGKTVEISFENVLVNTEGFAAYIELSEKYSDIVGKTVLINDIGGLSTDSAIITKDAQVDNEFSDGIKKGVAGALDNIIRKVYNKHRYTIKSRRDLVEIITSEDAEEKNTIYVAGTPTSIQDIVDEELSTLASEEYKLMKSIWRNVPGIRKAYNIGGGSAVLNKYLIDINKEDANFPFEFPKVEDSIWMIARAYFKILTLFCQKKGIEVPKEALPKAEVAETAK</sequence>
<dbReference type="InterPro" id="IPR040607">
    <property type="entry name" value="ALP_N"/>
</dbReference>
<keyword evidence="3" id="KW-0614">Plasmid</keyword>
<dbReference type="CDD" id="cd24023">
    <property type="entry name" value="ASKHA_NBD_ParM_Alp7A-like"/>
    <property type="match status" value="1"/>
</dbReference>
<evidence type="ECO:0000259" key="1">
    <source>
        <dbReference type="Pfam" id="PF17989"/>
    </source>
</evidence>
<feature type="domain" description="Actin-like protein N-terminal" evidence="1">
    <location>
        <begin position="6"/>
        <end position="185"/>
    </location>
</feature>
<geneLocation type="plasmid" evidence="3 4">
    <name>unnamed4</name>
</geneLocation>
<dbReference type="InterPro" id="IPR043129">
    <property type="entry name" value="ATPase_NBD"/>
</dbReference>
<dbReference type="InterPro" id="IPR054368">
    <property type="entry name" value="Alp7A-like_C"/>
</dbReference>
<dbReference type="Pfam" id="PF22128">
    <property type="entry name" value="Alp7A_like_C"/>
    <property type="match status" value="1"/>
</dbReference>
<protein>
    <submittedName>
        <fullName evidence="3">ParM/StbA family protein</fullName>
    </submittedName>
</protein>
<dbReference type="EMBL" id="CP065648">
    <property type="protein sequence ID" value="QPR75169.1"/>
    <property type="molecule type" value="Genomic_DNA"/>
</dbReference>
<accession>A0AB37GYW9</accession>
<feature type="domain" description="Alp7A-like C-terminal" evidence="2">
    <location>
        <begin position="204"/>
        <end position="340"/>
    </location>
</feature>
<dbReference type="Gene3D" id="3.30.420.40">
    <property type="match status" value="2"/>
</dbReference>
<dbReference type="RefSeq" id="WP_197942152.1">
    <property type="nucleotide sequence ID" value="NZ_CP065648.1"/>
</dbReference>
<dbReference type="SUPFAM" id="SSF53067">
    <property type="entry name" value="Actin-like ATPase domain"/>
    <property type="match status" value="2"/>
</dbReference>
<organism evidence="3 4">
    <name type="scientific">Bacillus licheniformis</name>
    <dbReference type="NCBI Taxonomy" id="1402"/>
    <lineage>
        <taxon>Bacteria</taxon>
        <taxon>Bacillati</taxon>
        <taxon>Bacillota</taxon>
        <taxon>Bacilli</taxon>
        <taxon>Bacillales</taxon>
        <taxon>Bacillaceae</taxon>
        <taxon>Bacillus</taxon>
    </lineage>
</organism>
<dbReference type="Pfam" id="PF17989">
    <property type="entry name" value="ALP_N"/>
    <property type="match status" value="1"/>
</dbReference>
<name>A0AB37GYW9_BACLI</name>
<reference evidence="3 4" key="1">
    <citation type="submission" date="2020-12" db="EMBL/GenBank/DDBJ databases">
        <title>FDA dAtabase for Regulatory Grade micrObial Sequences (FDA-ARGOS): Supporting development and validation of Infectious Disease Dx tests.</title>
        <authorList>
            <person name="Nelson B."/>
            <person name="Plummer A."/>
            <person name="Tallon L."/>
            <person name="Sadzewicz L."/>
            <person name="Zhao X."/>
            <person name="Boylan J."/>
            <person name="Ott S."/>
            <person name="Bowen H."/>
            <person name="Vavikolanu K."/>
            <person name="Mehta A."/>
            <person name="Aluvathingal J."/>
            <person name="Nadendla S."/>
            <person name="Myers T."/>
            <person name="Yan Y."/>
            <person name="Sichtig H."/>
        </authorList>
    </citation>
    <scope>NUCLEOTIDE SEQUENCE [LARGE SCALE GENOMIC DNA]</scope>
    <source>
        <strain evidence="3 4">FDAARGOS_923</strain>
        <plasmid evidence="3 4">unnamed4</plasmid>
    </source>
</reference>
<evidence type="ECO:0000313" key="3">
    <source>
        <dbReference type="EMBL" id="QPR75169.1"/>
    </source>
</evidence>
<dbReference type="Proteomes" id="UP000595038">
    <property type="component" value="Plasmid unnamed4"/>
</dbReference>
<gene>
    <name evidence="3" type="ORF">I6G80_24495</name>
</gene>